<dbReference type="EMBL" id="QGKW02000007">
    <property type="protein sequence ID" value="KAF2618633.1"/>
    <property type="molecule type" value="Genomic_DNA"/>
</dbReference>
<evidence type="ECO:0000313" key="3">
    <source>
        <dbReference type="Proteomes" id="UP000712281"/>
    </source>
</evidence>
<evidence type="ECO:0000256" key="1">
    <source>
        <dbReference type="SAM" id="MobiDB-lite"/>
    </source>
</evidence>
<accession>A0A8S9MNK9</accession>
<dbReference type="AlphaFoldDB" id="A0A8S9MNK9"/>
<sequence length="76" mass="8146">MENFTPDHPTSSSQQSVMACYLALSINQAPVVNMEDGQATKSATNMSDAQKISLGVGEAKSARSCSRREQTQTPPE</sequence>
<proteinExistence type="predicted"/>
<feature type="region of interest" description="Disordered" evidence="1">
    <location>
        <begin position="54"/>
        <end position="76"/>
    </location>
</feature>
<protein>
    <submittedName>
        <fullName evidence="2">Uncharacterized protein</fullName>
    </submittedName>
</protein>
<reference evidence="2" key="1">
    <citation type="submission" date="2019-12" db="EMBL/GenBank/DDBJ databases">
        <title>Genome sequencing and annotation of Brassica cretica.</title>
        <authorList>
            <person name="Studholme D.J."/>
            <person name="Sarris P.F."/>
        </authorList>
    </citation>
    <scope>NUCLEOTIDE SEQUENCE</scope>
    <source>
        <strain evidence="2">PFS-001/15</strain>
        <tissue evidence="2">Leaf</tissue>
    </source>
</reference>
<gene>
    <name evidence="2" type="ORF">F2Q68_00041905</name>
</gene>
<organism evidence="2 3">
    <name type="scientific">Brassica cretica</name>
    <name type="common">Mustard</name>
    <dbReference type="NCBI Taxonomy" id="69181"/>
    <lineage>
        <taxon>Eukaryota</taxon>
        <taxon>Viridiplantae</taxon>
        <taxon>Streptophyta</taxon>
        <taxon>Embryophyta</taxon>
        <taxon>Tracheophyta</taxon>
        <taxon>Spermatophyta</taxon>
        <taxon>Magnoliopsida</taxon>
        <taxon>eudicotyledons</taxon>
        <taxon>Gunneridae</taxon>
        <taxon>Pentapetalae</taxon>
        <taxon>rosids</taxon>
        <taxon>malvids</taxon>
        <taxon>Brassicales</taxon>
        <taxon>Brassicaceae</taxon>
        <taxon>Brassiceae</taxon>
        <taxon>Brassica</taxon>
    </lineage>
</organism>
<evidence type="ECO:0000313" key="2">
    <source>
        <dbReference type="EMBL" id="KAF2618633.1"/>
    </source>
</evidence>
<comment type="caution">
    <text evidence="2">The sequence shown here is derived from an EMBL/GenBank/DDBJ whole genome shotgun (WGS) entry which is preliminary data.</text>
</comment>
<dbReference type="Proteomes" id="UP000712281">
    <property type="component" value="Unassembled WGS sequence"/>
</dbReference>
<name>A0A8S9MNK9_BRACR</name>